<comment type="caution">
    <text evidence="1">The sequence shown here is derived from an EMBL/GenBank/DDBJ whole genome shotgun (WGS) entry which is preliminary data.</text>
</comment>
<dbReference type="Proteomes" id="UP000796880">
    <property type="component" value="Unassembled WGS sequence"/>
</dbReference>
<sequence length="115" mass="12535">MSTALISNIAPQLAPKPHHITLAKPEKPKRNHKSSLRRARALTLFSSYLITLNVQNGDLGVGSGAFFIHRFPAAASQAQPITPESNLIDSRLNLRSCPANPRSYPAVPRRFSPGL</sequence>
<reference evidence="1" key="1">
    <citation type="submission" date="2020-03" db="EMBL/GenBank/DDBJ databases">
        <title>A high-quality chromosome-level genome assembly of a woody plant with both climbing and erect habits, Rhamnella rubrinervis.</title>
        <authorList>
            <person name="Lu Z."/>
            <person name="Yang Y."/>
            <person name="Zhu X."/>
            <person name="Sun Y."/>
        </authorList>
    </citation>
    <scope>NUCLEOTIDE SEQUENCE</scope>
    <source>
        <strain evidence="1">BYM</strain>
        <tissue evidence="1">Leaf</tissue>
    </source>
</reference>
<proteinExistence type="predicted"/>
<dbReference type="AlphaFoldDB" id="A0A8K0GR98"/>
<keyword evidence="2" id="KW-1185">Reference proteome</keyword>
<dbReference type="EMBL" id="VOIH02000010">
    <property type="protein sequence ID" value="KAF3435519.1"/>
    <property type="molecule type" value="Genomic_DNA"/>
</dbReference>
<protein>
    <submittedName>
        <fullName evidence="1">Uncharacterized protein</fullName>
    </submittedName>
</protein>
<gene>
    <name evidence="1" type="ORF">FNV43_RR22608</name>
</gene>
<evidence type="ECO:0000313" key="1">
    <source>
        <dbReference type="EMBL" id="KAF3435519.1"/>
    </source>
</evidence>
<evidence type="ECO:0000313" key="2">
    <source>
        <dbReference type="Proteomes" id="UP000796880"/>
    </source>
</evidence>
<name>A0A8K0GR98_9ROSA</name>
<accession>A0A8K0GR98</accession>
<organism evidence="1 2">
    <name type="scientific">Rhamnella rubrinervis</name>
    <dbReference type="NCBI Taxonomy" id="2594499"/>
    <lineage>
        <taxon>Eukaryota</taxon>
        <taxon>Viridiplantae</taxon>
        <taxon>Streptophyta</taxon>
        <taxon>Embryophyta</taxon>
        <taxon>Tracheophyta</taxon>
        <taxon>Spermatophyta</taxon>
        <taxon>Magnoliopsida</taxon>
        <taxon>eudicotyledons</taxon>
        <taxon>Gunneridae</taxon>
        <taxon>Pentapetalae</taxon>
        <taxon>rosids</taxon>
        <taxon>fabids</taxon>
        <taxon>Rosales</taxon>
        <taxon>Rhamnaceae</taxon>
        <taxon>rhamnoid group</taxon>
        <taxon>Rhamneae</taxon>
        <taxon>Rhamnella</taxon>
    </lineage>
</organism>